<dbReference type="AlphaFoldDB" id="A0A8J5TTI2"/>
<accession>A0A8J5TTI2</accession>
<feature type="region of interest" description="Disordered" evidence="1">
    <location>
        <begin position="36"/>
        <end position="59"/>
    </location>
</feature>
<name>A0A8J5TTI2_FUSOX</name>
<evidence type="ECO:0000313" key="3">
    <source>
        <dbReference type="Proteomes" id="UP000694050"/>
    </source>
</evidence>
<dbReference type="Proteomes" id="UP000694050">
    <property type="component" value="Unassembled WGS sequence"/>
</dbReference>
<sequence>MRAHDHIPHSQPHSLDIIRSQRLVIIVHTTSHAHALRGESAGTRSQLSSLVEPPSTNSHAPSILHLQGSGACPSLRLPPARGTYCTVPTYVW</sequence>
<organism evidence="2 3">
    <name type="scientific">Fusarium oxysporum f. sp. rapae</name>
    <dbReference type="NCBI Taxonomy" id="485398"/>
    <lineage>
        <taxon>Eukaryota</taxon>
        <taxon>Fungi</taxon>
        <taxon>Dikarya</taxon>
        <taxon>Ascomycota</taxon>
        <taxon>Pezizomycotina</taxon>
        <taxon>Sordariomycetes</taxon>
        <taxon>Hypocreomycetidae</taxon>
        <taxon>Hypocreales</taxon>
        <taxon>Nectriaceae</taxon>
        <taxon>Fusarium</taxon>
        <taxon>Fusarium oxysporum species complex</taxon>
    </lineage>
</organism>
<evidence type="ECO:0000313" key="2">
    <source>
        <dbReference type="EMBL" id="KAG7411109.1"/>
    </source>
</evidence>
<gene>
    <name evidence="2" type="ORF">Forpe1208_v010502</name>
</gene>
<feature type="compositionally biased region" description="Polar residues" evidence="1">
    <location>
        <begin position="42"/>
        <end position="59"/>
    </location>
</feature>
<reference evidence="2" key="1">
    <citation type="submission" date="2021-04" db="EMBL/GenBank/DDBJ databases">
        <title>First draft genome resource for Brassicaceae pathogens Fusarium oxysporum f. sp. raphani and Fusarium oxysporum f. sp. rapae.</title>
        <authorList>
            <person name="Asai S."/>
        </authorList>
    </citation>
    <scope>NUCLEOTIDE SEQUENCE</scope>
    <source>
        <strain evidence="2">Tf1208</strain>
    </source>
</reference>
<proteinExistence type="predicted"/>
<comment type="caution">
    <text evidence="2">The sequence shown here is derived from an EMBL/GenBank/DDBJ whole genome shotgun (WGS) entry which is preliminary data.</text>
</comment>
<protein>
    <submittedName>
        <fullName evidence="2">Uncharacterized protein</fullName>
    </submittedName>
</protein>
<dbReference type="EMBL" id="JAELUQ010000007">
    <property type="protein sequence ID" value="KAG7411109.1"/>
    <property type="molecule type" value="Genomic_DNA"/>
</dbReference>
<evidence type="ECO:0000256" key="1">
    <source>
        <dbReference type="SAM" id="MobiDB-lite"/>
    </source>
</evidence>